<accession>A0A1H3ZU42</accession>
<dbReference type="AlphaFoldDB" id="A0A1H3ZU42"/>
<dbReference type="OrthoDB" id="5385891at2"/>
<proteinExistence type="predicted"/>
<dbReference type="STRING" id="37625.SAMN05660420_01661"/>
<keyword evidence="2" id="KW-1185">Reference proteome</keyword>
<evidence type="ECO:0000313" key="2">
    <source>
        <dbReference type="Proteomes" id="UP000199409"/>
    </source>
</evidence>
<evidence type="ECO:0000313" key="1">
    <source>
        <dbReference type="EMBL" id="SEA26794.1"/>
    </source>
</evidence>
<dbReference type="RefSeq" id="WP_092346644.1">
    <property type="nucleotide sequence ID" value="NZ_FNQN01000004.1"/>
</dbReference>
<gene>
    <name evidence="1" type="ORF">SAMN05660420_01661</name>
</gene>
<organism evidence="1 2">
    <name type="scientific">Desulfuromusa kysingii</name>
    <dbReference type="NCBI Taxonomy" id="37625"/>
    <lineage>
        <taxon>Bacteria</taxon>
        <taxon>Pseudomonadati</taxon>
        <taxon>Thermodesulfobacteriota</taxon>
        <taxon>Desulfuromonadia</taxon>
        <taxon>Desulfuromonadales</taxon>
        <taxon>Geopsychrobacteraceae</taxon>
        <taxon>Desulfuromusa</taxon>
    </lineage>
</organism>
<sequence length="811" mass="93154">MLSNLKLLSATDTRRPADLESCFAALGIDPEKKLLSQLPFTGDDATAGSETELQAVVVGSRGQVDLPQQIEKSRFFANLQRRTRSGETPEKLLSELQDFLSERNTQIWENSWVRFPRRRLSRFAERVLTRDLLANKQRPQEGNRKDLNRYEVVGKNNEPYLRVPISYLVKLSLADLLGNQQLKMAHLKSVGESLLEHYLNDNTSPETLSFHVERLSPQRGMGRALAKETAKRFLFTQLLLRYANLHFGLLEEGQQALIYFSPHPPLRQKTLNEIIPDAFYRQLFMSPCLSGWNCGEDKHNYMGLCHQVLSRSQLNAVAKLREAGIITNNLVVLPNVSNTSLSNNGVHISIGSQKLTAIQRQQESPFGPEHEKFLGDLSCKIMEHFLPLFATTYSAAPYRLAFADFHPEKVLGFLPHQLDFTHLRMFWRRWKKKASLSCFGQTLTPFGPQRLDRLLSNSLAMRGDLVPDFRLLDYPICFLSTEQSPAYDGNIGNQEQLKEDLVDMGVFDKQMSLYQFFKLREFAGMGFSGFEGRHYSLFPDLDKDFSGATNLQVLITALAFKYMASGQIRHRHIPDTPFVESERRQIFFGMAVGIPTFFVLRTTRNRFLLKILKQTDHIRTSRRYPGYLRVYHQDYCQALLKLLRKDGADLVEMFGFTPLLDELQQRLERPQRYSAAGRLVQEIAGNKATSPLKLDADDFNQAAEKYYREDLRLQHMQQAFAFLQEDLQELEAGNSRTDAELRPLLAQLMQDKSATTFCLTAKQDLLHDQLGSQPLQRLLNLMLLTEHRDRLLAHQRPYNPQDNHDSDPSIY</sequence>
<reference evidence="1 2" key="1">
    <citation type="submission" date="2016-10" db="EMBL/GenBank/DDBJ databases">
        <authorList>
            <person name="de Groot N.N."/>
        </authorList>
    </citation>
    <scope>NUCLEOTIDE SEQUENCE [LARGE SCALE GENOMIC DNA]</scope>
    <source>
        <strain evidence="1 2">DSM 7343</strain>
    </source>
</reference>
<dbReference type="Proteomes" id="UP000199409">
    <property type="component" value="Unassembled WGS sequence"/>
</dbReference>
<dbReference type="EMBL" id="FNQN01000004">
    <property type="protein sequence ID" value="SEA26794.1"/>
    <property type="molecule type" value="Genomic_DNA"/>
</dbReference>
<name>A0A1H3ZU42_9BACT</name>
<protein>
    <submittedName>
        <fullName evidence="1">Uncharacterized protein</fullName>
    </submittedName>
</protein>